<name>A0A7J9FCK0_9ROSI</name>
<evidence type="ECO:0000313" key="2">
    <source>
        <dbReference type="EMBL" id="MBA0783010.1"/>
    </source>
</evidence>
<feature type="non-terminal residue" evidence="2">
    <location>
        <position position="1"/>
    </location>
</feature>
<accession>A0A7J9FCK0</accession>
<evidence type="ECO:0008006" key="4">
    <source>
        <dbReference type="Google" id="ProtNLM"/>
    </source>
</evidence>
<dbReference type="EMBL" id="JABEZW010000013">
    <property type="protein sequence ID" value="MBA0783010.1"/>
    <property type="molecule type" value="Genomic_DNA"/>
</dbReference>
<dbReference type="AlphaFoldDB" id="A0A7J9FCK0"/>
<keyword evidence="3" id="KW-1185">Reference proteome</keyword>
<evidence type="ECO:0000313" key="3">
    <source>
        <dbReference type="Proteomes" id="UP000593568"/>
    </source>
</evidence>
<dbReference type="InterPro" id="IPR009500">
    <property type="entry name" value="DUF1118"/>
</dbReference>
<protein>
    <recommendedName>
        <fullName evidence="4">NADH dehydrogenase subunit 6</fullName>
    </recommendedName>
</protein>
<comment type="caution">
    <text evidence="2">The sequence shown here is derived from an EMBL/GenBank/DDBJ whole genome shotgun (WGS) entry which is preliminary data.</text>
</comment>
<gene>
    <name evidence="2" type="ORF">Gotri_000808</name>
</gene>
<dbReference type="Pfam" id="PF06549">
    <property type="entry name" value="DUF1118"/>
    <property type="match status" value="1"/>
</dbReference>
<keyword evidence="1" id="KW-0472">Membrane</keyword>
<feature type="transmembrane region" description="Helical" evidence="1">
    <location>
        <begin position="32"/>
        <end position="58"/>
    </location>
</feature>
<keyword evidence="1" id="KW-1133">Transmembrane helix</keyword>
<evidence type="ECO:0000256" key="1">
    <source>
        <dbReference type="SAM" id="Phobius"/>
    </source>
</evidence>
<keyword evidence="1" id="KW-0812">Transmembrane</keyword>
<dbReference type="Proteomes" id="UP000593568">
    <property type="component" value="Unassembled WGS sequence"/>
</dbReference>
<sequence length="62" mass="6453">EGSWVTLPSAALLTLVVALVAVVIIPDDSVSLMVLQVVVAEALVIGVVGLFVGSVVLVRWRL</sequence>
<reference evidence="2 3" key="1">
    <citation type="journal article" date="2019" name="Genome Biol. Evol.">
        <title>Insights into the evolution of the New World diploid cottons (Gossypium, subgenus Houzingenia) based on genome sequencing.</title>
        <authorList>
            <person name="Grover C.E."/>
            <person name="Arick M.A. 2nd"/>
            <person name="Thrash A."/>
            <person name="Conover J.L."/>
            <person name="Sanders W.S."/>
            <person name="Peterson D.G."/>
            <person name="Frelichowski J.E."/>
            <person name="Scheffler J.A."/>
            <person name="Scheffler B.E."/>
            <person name="Wendel J.F."/>
        </authorList>
    </citation>
    <scope>NUCLEOTIDE SEQUENCE [LARGE SCALE GENOMIC DNA]</scope>
    <source>
        <strain evidence="2">8</strain>
        <tissue evidence="2">Leaf</tissue>
    </source>
</reference>
<organism evidence="2 3">
    <name type="scientific">Gossypium trilobum</name>
    <dbReference type="NCBI Taxonomy" id="34281"/>
    <lineage>
        <taxon>Eukaryota</taxon>
        <taxon>Viridiplantae</taxon>
        <taxon>Streptophyta</taxon>
        <taxon>Embryophyta</taxon>
        <taxon>Tracheophyta</taxon>
        <taxon>Spermatophyta</taxon>
        <taxon>Magnoliopsida</taxon>
        <taxon>eudicotyledons</taxon>
        <taxon>Gunneridae</taxon>
        <taxon>Pentapetalae</taxon>
        <taxon>rosids</taxon>
        <taxon>malvids</taxon>
        <taxon>Malvales</taxon>
        <taxon>Malvaceae</taxon>
        <taxon>Malvoideae</taxon>
        <taxon>Gossypium</taxon>
    </lineage>
</organism>
<proteinExistence type="predicted"/>
<feature type="transmembrane region" description="Helical" evidence="1">
    <location>
        <begin position="7"/>
        <end position="26"/>
    </location>
</feature>